<name>A0A101KS49_RHILI</name>
<sequence>MSASAMRPPRAACDAEEVLRNLGTRNDIIKTVHQALADHGIANEHAPSQYVIHGREITEPIVGRVLAKGLAGDGMDGGLYVVVDGVDGCTHYVETGIVGGGRPAADARLSERRARSRMLTARSLKSFASRVPAIGASSDRCERFV</sequence>
<dbReference type="EMBL" id="LPWA01000111">
    <property type="protein sequence ID" value="KUM25891.1"/>
    <property type="molecule type" value="Genomic_DNA"/>
</dbReference>
<proteinExistence type="predicted"/>
<dbReference type="Pfam" id="PF11843">
    <property type="entry name" value="DUF3363"/>
    <property type="match status" value="1"/>
</dbReference>
<accession>A0A101KS49</accession>
<reference evidence="1 2" key="1">
    <citation type="submission" date="2015-12" db="EMBL/GenBank/DDBJ databases">
        <title>Draft genome sequence of Mesorhizobium sp. UFLA 01-765, a multitolerant efficient symbiont and plant-growth promoting strain isolated from Zn-mining soil using Leucaena leucocephala as a trap plant.</title>
        <authorList>
            <person name="Rangel W.M."/>
            <person name="Thijs S."/>
            <person name="Longatti S.M."/>
            <person name="Moreira F.M."/>
            <person name="Weyens N."/>
            <person name="Vangronsveld J."/>
            <person name="Van Hamme J.D."/>
            <person name="Bottos E.M."/>
            <person name="Rineau F."/>
        </authorList>
    </citation>
    <scope>NUCLEOTIDE SEQUENCE [LARGE SCALE GENOMIC DNA]</scope>
    <source>
        <strain evidence="1 2">UFLA 01-765</strain>
    </source>
</reference>
<gene>
    <name evidence="1" type="ORF">AU467_23850</name>
</gene>
<dbReference type="InterPro" id="IPR021795">
    <property type="entry name" value="DUF3363"/>
</dbReference>
<organism evidence="1 2">
    <name type="scientific">Rhizobium loti</name>
    <name type="common">Mesorhizobium loti</name>
    <dbReference type="NCBI Taxonomy" id="381"/>
    <lineage>
        <taxon>Bacteria</taxon>
        <taxon>Pseudomonadati</taxon>
        <taxon>Pseudomonadota</taxon>
        <taxon>Alphaproteobacteria</taxon>
        <taxon>Hyphomicrobiales</taxon>
        <taxon>Phyllobacteriaceae</taxon>
        <taxon>Mesorhizobium</taxon>
    </lineage>
</organism>
<evidence type="ECO:0000313" key="1">
    <source>
        <dbReference type="EMBL" id="KUM25891.1"/>
    </source>
</evidence>
<protein>
    <submittedName>
        <fullName evidence="1">Uncharacterized protein</fullName>
    </submittedName>
</protein>
<dbReference type="AlphaFoldDB" id="A0A101KS49"/>
<evidence type="ECO:0000313" key="2">
    <source>
        <dbReference type="Proteomes" id="UP000053176"/>
    </source>
</evidence>
<dbReference type="Proteomes" id="UP000053176">
    <property type="component" value="Unassembled WGS sequence"/>
</dbReference>
<comment type="caution">
    <text evidence="1">The sequence shown here is derived from an EMBL/GenBank/DDBJ whole genome shotgun (WGS) entry which is preliminary data.</text>
</comment>